<organism evidence="1 2">
    <name type="scientific">Lepraria finkii</name>
    <dbReference type="NCBI Taxonomy" id="1340010"/>
    <lineage>
        <taxon>Eukaryota</taxon>
        <taxon>Fungi</taxon>
        <taxon>Dikarya</taxon>
        <taxon>Ascomycota</taxon>
        <taxon>Pezizomycotina</taxon>
        <taxon>Lecanoromycetes</taxon>
        <taxon>OSLEUM clade</taxon>
        <taxon>Lecanoromycetidae</taxon>
        <taxon>Lecanorales</taxon>
        <taxon>Lecanorineae</taxon>
        <taxon>Stereocaulaceae</taxon>
        <taxon>Lepraria</taxon>
    </lineage>
</organism>
<accession>A0ABR4AQA4</accession>
<dbReference type="Proteomes" id="UP001590951">
    <property type="component" value="Unassembled WGS sequence"/>
</dbReference>
<dbReference type="EMBL" id="JBHFEH010000089">
    <property type="protein sequence ID" value="KAL2047893.1"/>
    <property type="molecule type" value="Genomic_DNA"/>
</dbReference>
<sequence>MRSSSKQASIMAQNPSASASASVSVELLPDWGVPTHPLRDAMGDQPPAYRVQPVSVPLENENADRYVRICPHQTLSFARFYEIATLPNIRNANCPDAMTKISTHHHDDLPENGIRLCTTKPASATNVPRSSYAFFVNVPSSPLGPGPGFSLKVNCQMGFPPDRDSSSKIKISKVLEEAKMWLCPHVKLNDSWVVDAIYGLFYPRERFDDPIEQYRAE</sequence>
<keyword evidence="2" id="KW-1185">Reference proteome</keyword>
<reference evidence="1 2" key="1">
    <citation type="submission" date="2024-09" db="EMBL/GenBank/DDBJ databases">
        <title>Rethinking Asexuality: The Enigmatic Case of Functional Sexual Genes in Lepraria (Stereocaulaceae).</title>
        <authorList>
            <person name="Doellman M."/>
            <person name="Sun Y."/>
            <person name="Barcenas-Pena A."/>
            <person name="Lumbsch H.T."/>
            <person name="Grewe F."/>
        </authorList>
    </citation>
    <scope>NUCLEOTIDE SEQUENCE [LARGE SCALE GENOMIC DNA]</scope>
    <source>
        <strain evidence="1 2">Grewe 0041</strain>
    </source>
</reference>
<evidence type="ECO:0000313" key="2">
    <source>
        <dbReference type="Proteomes" id="UP001590951"/>
    </source>
</evidence>
<evidence type="ECO:0000313" key="1">
    <source>
        <dbReference type="EMBL" id="KAL2047893.1"/>
    </source>
</evidence>
<name>A0ABR4AQA4_9LECA</name>
<comment type="caution">
    <text evidence="1">The sequence shown here is derived from an EMBL/GenBank/DDBJ whole genome shotgun (WGS) entry which is preliminary data.</text>
</comment>
<protein>
    <submittedName>
        <fullName evidence="1">Uncharacterized protein</fullName>
    </submittedName>
</protein>
<gene>
    <name evidence="1" type="ORF">ABVK25_011224</name>
</gene>
<proteinExistence type="predicted"/>